<dbReference type="AlphaFoldDB" id="A0A8J2J6L2"/>
<dbReference type="GO" id="GO:0004497">
    <property type="term" value="F:monooxygenase activity"/>
    <property type="evidence" value="ECO:0007669"/>
    <property type="project" value="InterPro"/>
</dbReference>
<gene>
    <name evidence="4" type="ORF">AFUS01_LOCUS2876</name>
</gene>
<dbReference type="InterPro" id="IPR001128">
    <property type="entry name" value="Cyt_P450"/>
</dbReference>
<dbReference type="Proteomes" id="UP000708208">
    <property type="component" value="Unassembled WGS sequence"/>
</dbReference>
<dbReference type="Pfam" id="PF00067">
    <property type="entry name" value="p450"/>
    <property type="match status" value="1"/>
</dbReference>
<organism evidence="4 5">
    <name type="scientific">Allacma fusca</name>
    <dbReference type="NCBI Taxonomy" id="39272"/>
    <lineage>
        <taxon>Eukaryota</taxon>
        <taxon>Metazoa</taxon>
        <taxon>Ecdysozoa</taxon>
        <taxon>Arthropoda</taxon>
        <taxon>Hexapoda</taxon>
        <taxon>Collembola</taxon>
        <taxon>Symphypleona</taxon>
        <taxon>Sminthuridae</taxon>
        <taxon>Allacma</taxon>
    </lineage>
</organism>
<evidence type="ECO:0000313" key="5">
    <source>
        <dbReference type="Proteomes" id="UP000708208"/>
    </source>
</evidence>
<dbReference type="InterPro" id="IPR050182">
    <property type="entry name" value="Cytochrome_P450_fam2"/>
</dbReference>
<dbReference type="OrthoDB" id="1055148at2759"/>
<dbReference type="PANTHER" id="PTHR24300:SF403">
    <property type="entry name" value="CYTOCHROME P450 306A1"/>
    <property type="match status" value="1"/>
</dbReference>
<name>A0A8J2J6L2_9HEXA</name>
<evidence type="ECO:0008006" key="6">
    <source>
        <dbReference type="Google" id="ProtNLM"/>
    </source>
</evidence>
<protein>
    <recommendedName>
        <fullName evidence="6">Cytochrome P450</fullName>
    </recommendedName>
</protein>
<dbReference type="GO" id="GO:0005506">
    <property type="term" value="F:iron ion binding"/>
    <property type="evidence" value="ECO:0007669"/>
    <property type="project" value="InterPro"/>
</dbReference>
<comment type="caution">
    <text evidence="4">The sequence shown here is derived from an EMBL/GenBank/DDBJ whole genome shotgun (WGS) entry which is preliminary data.</text>
</comment>
<comment type="similarity">
    <text evidence="1">Belongs to the cytochrome P450 family.</text>
</comment>
<evidence type="ECO:0000256" key="3">
    <source>
        <dbReference type="ARBA" id="ARBA00023004"/>
    </source>
</evidence>
<evidence type="ECO:0000256" key="1">
    <source>
        <dbReference type="ARBA" id="ARBA00010617"/>
    </source>
</evidence>
<reference evidence="4" key="1">
    <citation type="submission" date="2021-06" db="EMBL/GenBank/DDBJ databases">
        <authorList>
            <person name="Hodson N. C."/>
            <person name="Mongue J. A."/>
            <person name="Jaron S. K."/>
        </authorList>
    </citation>
    <scope>NUCLEOTIDE SEQUENCE</scope>
</reference>
<feature type="non-terminal residue" evidence="4">
    <location>
        <position position="1"/>
    </location>
</feature>
<dbReference type="PANTHER" id="PTHR24300">
    <property type="entry name" value="CYTOCHROME P450 508A4-RELATED"/>
    <property type="match status" value="1"/>
</dbReference>
<evidence type="ECO:0000313" key="4">
    <source>
        <dbReference type="EMBL" id="CAG7682046.1"/>
    </source>
</evidence>
<proteinExistence type="inferred from homology"/>
<sequence>MISLTGALVLCAISIIVYNIFFKNDGKNYPKGPMTLPLIGNMLELGGFVHVKLAKWADKYGDVFQIWFGSHRCYVVNDLKLMKEVFNDPAFAGRIQDELFTLVSDGPHGLLNSSGVRYEQDDPRLWSVFNKNKELSEKMGRNLAIVLMPRLARLVPKLSGWGEVMELVKDVRSISLGHIDQHKQTFPENGVPRDFIDAYLKEIETTKDPASSFYKDNGIRSLAAVIGDLFGAGFETVTLTLSWAVLYLSTFQEVQKKLEEELDSVVGRNRYPALADRPLLPYVEASITETLRYSTIVPFN</sequence>
<keyword evidence="3" id="KW-0408">Iron</keyword>
<accession>A0A8J2J6L2</accession>
<keyword evidence="2" id="KW-0479">Metal-binding</keyword>
<dbReference type="GO" id="GO:0016705">
    <property type="term" value="F:oxidoreductase activity, acting on paired donors, with incorporation or reduction of molecular oxygen"/>
    <property type="evidence" value="ECO:0007669"/>
    <property type="project" value="InterPro"/>
</dbReference>
<dbReference type="GO" id="GO:0020037">
    <property type="term" value="F:heme binding"/>
    <property type="evidence" value="ECO:0007669"/>
    <property type="project" value="InterPro"/>
</dbReference>
<dbReference type="EMBL" id="CAJVCH010016856">
    <property type="protein sequence ID" value="CAG7682046.1"/>
    <property type="molecule type" value="Genomic_DNA"/>
</dbReference>
<keyword evidence="5" id="KW-1185">Reference proteome</keyword>
<evidence type="ECO:0000256" key="2">
    <source>
        <dbReference type="ARBA" id="ARBA00022723"/>
    </source>
</evidence>